<proteinExistence type="predicted"/>
<protein>
    <submittedName>
        <fullName evidence="1">Uncharacterized protein</fullName>
    </submittedName>
</protein>
<keyword evidence="2" id="KW-1185">Reference proteome</keyword>
<evidence type="ECO:0000313" key="2">
    <source>
        <dbReference type="Proteomes" id="UP001164929"/>
    </source>
</evidence>
<comment type="caution">
    <text evidence="1">The sequence shown here is derived from an EMBL/GenBank/DDBJ whole genome shotgun (WGS) entry which is preliminary data.</text>
</comment>
<sequence length="32" mass="3967">MVIRFLLVRIWMRMWIKGFYGKNQCMLAKEGF</sequence>
<gene>
    <name evidence="1" type="ORF">NC653_038312</name>
</gene>
<dbReference type="Proteomes" id="UP001164929">
    <property type="component" value="Chromosome 17"/>
</dbReference>
<accession>A0AAD6LGL3</accession>
<dbReference type="AlphaFoldDB" id="A0AAD6LGL3"/>
<evidence type="ECO:0000313" key="1">
    <source>
        <dbReference type="EMBL" id="KAJ6960233.1"/>
    </source>
</evidence>
<reference evidence="1" key="1">
    <citation type="journal article" date="2023" name="Mol. Ecol. Resour.">
        <title>Chromosome-level genome assembly of a triploid poplar Populus alba 'Berolinensis'.</title>
        <authorList>
            <person name="Chen S."/>
            <person name="Yu Y."/>
            <person name="Wang X."/>
            <person name="Wang S."/>
            <person name="Zhang T."/>
            <person name="Zhou Y."/>
            <person name="He R."/>
            <person name="Meng N."/>
            <person name="Wang Y."/>
            <person name="Liu W."/>
            <person name="Liu Z."/>
            <person name="Liu J."/>
            <person name="Guo Q."/>
            <person name="Huang H."/>
            <person name="Sederoff R.R."/>
            <person name="Wang G."/>
            <person name="Qu G."/>
            <person name="Chen S."/>
        </authorList>
    </citation>
    <scope>NUCLEOTIDE SEQUENCE</scope>
    <source>
        <strain evidence="1">SC-2020</strain>
    </source>
</reference>
<dbReference type="EMBL" id="JAQIZT010000017">
    <property type="protein sequence ID" value="KAJ6960233.1"/>
    <property type="molecule type" value="Genomic_DNA"/>
</dbReference>
<name>A0AAD6LGL3_9ROSI</name>
<organism evidence="1 2">
    <name type="scientific">Populus alba x Populus x berolinensis</name>
    <dbReference type="NCBI Taxonomy" id="444605"/>
    <lineage>
        <taxon>Eukaryota</taxon>
        <taxon>Viridiplantae</taxon>
        <taxon>Streptophyta</taxon>
        <taxon>Embryophyta</taxon>
        <taxon>Tracheophyta</taxon>
        <taxon>Spermatophyta</taxon>
        <taxon>Magnoliopsida</taxon>
        <taxon>eudicotyledons</taxon>
        <taxon>Gunneridae</taxon>
        <taxon>Pentapetalae</taxon>
        <taxon>rosids</taxon>
        <taxon>fabids</taxon>
        <taxon>Malpighiales</taxon>
        <taxon>Salicaceae</taxon>
        <taxon>Saliceae</taxon>
        <taxon>Populus</taxon>
    </lineage>
</organism>